<proteinExistence type="inferred from homology"/>
<dbReference type="PRINTS" id="PR00103">
    <property type="entry name" value="CAMPKINASE"/>
</dbReference>
<dbReference type="PROSITE" id="PS00889">
    <property type="entry name" value="CNMP_BINDING_2"/>
    <property type="match status" value="2"/>
</dbReference>
<dbReference type="Gene3D" id="1.20.890.10">
    <property type="entry name" value="cAMP-dependent protein kinase regulatory subunit, dimerization-anchoring domain"/>
    <property type="match status" value="1"/>
</dbReference>
<feature type="region of interest" description="Disordered" evidence="10">
    <location>
        <begin position="60"/>
        <end position="105"/>
    </location>
</feature>
<dbReference type="GO" id="GO:0005829">
    <property type="term" value="C:cytosol"/>
    <property type="evidence" value="ECO:0007669"/>
    <property type="project" value="TreeGrafter"/>
</dbReference>
<keyword evidence="7 8" id="KW-0114">cAMP</keyword>
<feature type="binding site" evidence="9">
    <location>
        <position position="333"/>
    </location>
    <ligand>
        <name>3',5'-cyclic AMP</name>
        <dbReference type="ChEBI" id="CHEBI:58165"/>
        <label>2</label>
    </ligand>
</feature>
<dbReference type="CDD" id="cd12098">
    <property type="entry name" value="DD_R_ScPKA-like"/>
    <property type="match status" value="1"/>
</dbReference>
<accession>A0A167JYB0</accession>
<comment type="subunit">
    <text evidence="8">Tetramer, composed of 2 regulatory (R) and 2 catalytic (C) subunits. In the presence of cAMP it dissociates into 2 active monomeric C subunits and an R dimer.</text>
</comment>
<dbReference type="PIRSF" id="PIRSF000548">
    <property type="entry name" value="PK_regulatory"/>
    <property type="match status" value="1"/>
</dbReference>
<evidence type="ECO:0000256" key="4">
    <source>
        <dbReference type="ARBA" id="ARBA00022566"/>
    </source>
</evidence>
<dbReference type="FunFam" id="2.60.120.10:FF:000006">
    <property type="entry name" value="cAMP-dependent protein kinase type I-alpha regulatory subunit"/>
    <property type="match status" value="1"/>
</dbReference>
<feature type="binding site" evidence="9">
    <location>
        <position position="210"/>
    </location>
    <ligand>
        <name>3',5'-cyclic AMP</name>
        <dbReference type="ChEBI" id="CHEBI:58165"/>
        <label>1</label>
    </ligand>
</feature>
<comment type="similarity">
    <text evidence="1 8">Belongs to the cAMP-dependent kinase regulatory chain family.</text>
</comment>
<dbReference type="InterPro" id="IPR012198">
    <property type="entry name" value="cAMP_dep_PK_reg_su"/>
</dbReference>
<evidence type="ECO:0000256" key="6">
    <source>
        <dbReference type="ARBA" id="ARBA00022741"/>
    </source>
</evidence>
<evidence type="ECO:0000256" key="5">
    <source>
        <dbReference type="ARBA" id="ARBA00022737"/>
    </source>
</evidence>
<dbReference type="InterPro" id="IPR014710">
    <property type="entry name" value="RmlC-like_jellyroll"/>
</dbReference>
<evidence type="ECO:0000256" key="10">
    <source>
        <dbReference type="SAM" id="MobiDB-lite"/>
    </source>
</evidence>
<dbReference type="PANTHER" id="PTHR11635:SF152">
    <property type="entry name" value="CAMP-DEPENDENT PROTEIN KINASE TYPE I REGULATORY SUBUNIT-RELATED"/>
    <property type="match status" value="1"/>
</dbReference>
<keyword evidence="6 8" id="KW-0547">Nucleotide-binding</keyword>
<evidence type="ECO:0000256" key="9">
    <source>
        <dbReference type="PIRSR" id="PIRSR000548-1"/>
    </source>
</evidence>
<dbReference type="InterPro" id="IPR050503">
    <property type="entry name" value="cAMP-dep_PK_reg_su-like"/>
</dbReference>
<dbReference type="GO" id="GO:0033554">
    <property type="term" value="P:cellular response to stress"/>
    <property type="evidence" value="ECO:0007669"/>
    <property type="project" value="UniProtKB-ARBA"/>
</dbReference>
<keyword evidence="5" id="KW-0677">Repeat</keyword>
<evidence type="ECO:0000256" key="2">
    <source>
        <dbReference type="ARBA" id="ARBA00020355"/>
    </source>
</evidence>
<dbReference type="InParanoid" id="A0A167JYB0"/>
<dbReference type="CDD" id="cd00038">
    <property type="entry name" value="CAP_ED"/>
    <property type="match status" value="2"/>
</dbReference>
<dbReference type="Proteomes" id="UP000077315">
    <property type="component" value="Unassembled WGS sequence"/>
</dbReference>
<keyword evidence="13" id="KW-1185">Reference proteome</keyword>
<dbReference type="GO" id="GO:0016301">
    <property type="term" value="F:kinase activity"/>
    <property type="evidence" value="ECO:0007669"/>
    <property type="project" value="UniProtKB-KW"/>
</dbReference>
<evidence type="ECO:0000256" key="3">
    <source>
        <dbReference type="ARBA" id="ARBA00022553"/>
    </source>
</evidence>
<dbReference type="SMART" id="SM00100">
    <property type="entry name" value="cNMP"/>
    <property type="match status" value="2"/>
</dbReference>
<evidence type="ECO:0000313" key="12">
    <source>
        <dbReference type="EMBL" id="OAD66917.1"/>
    </source>
</evidence>
<keyword evidence="4 8" id="KW-0116">cAMP-binding</keyword>
<sequence length="375" mass="42331">MESFEDRRPSSPSAERAVPDEYHTLLNELNRHVHQEHPKDIIQFCIDFFKEKLEKRKRGSISGPAFDTREASPITTTTSDELGGGETLNVPFSRGRRTSVSAESIQPSQTPLKKIVIPKDAEQRKQIRAAIQNNFLFKNMDDDQYNDIVNAMAERKVDEGQIVIKQGGVGDYFYIVQSGTFDCLINDHKVTSYGPGGSFGELALMYNAPRAATIIATSDGVLWALDRVTFRSLVVENTAKKRMMYEHFLEEVPLFKSLNKIERHKIADALESIQYEDKDVVLNQGDYGDNFYLIEDGEATFYKKGKDGKERMVNKAIKGDYFGELALINDRPRAATVVANGRLRCATLGKNAFTRLLGPIMDILKRNSPEDHPEQ</sequence>
<feature type="domain" description="Cyclic nucleotide-binding" evidence="11">
    <location>
        <begin position="254"/>
        <end position="374"/>
    </location>
</feature>
<dbReference type="InterPro" id="IPR018488">
    <property type="entry name" value="cNMP-bd_CS"/>
</dbReference>
<dbReference type="OrthoDB" id="417078at2759"/>
<dbReference type="SUPFAM" id="SSF51206">
    <property type="entry name" value="cAMP-binding domain-like"/>
    <property type="match status" value="2"/>
</dbReference>
<dbReference type="GO" id="GO:0005952">
    <property type="term" value="C:cAMP-dependent protein kinase complex"/>
    <property type="evidence" value="ECO:0007669"/>
    <property type="project" value="InterPro"/>
</dbReference>
<keyword evidence="12" id="KW-0808">Transferase</keyword>
<dbReference type="InterPro" id="IPR000595">
    <property type="entry name" value="cNMP-bd_dom"/>
</dbReference>
<name>A0A167JYB0_PHYB8</name>
<organism evidence="12 13">
    <name type="scientific">Phycomyces blakesleeanus (strain ATCC 8743b / DSM 1359 / FGSC 10004 / NBRC 33097 / NRRL 1555)</name>
    <dbReference type="NCBI Taxonomy" id="763407"/>
    <lineage>
        <taxon>Eukaryota</taxon>
        <taxon>Fungi</taxon>
        <taxon>Fungi incertae sedis</taxon>
        <taxon>Mucoromycota</taxon>
        <taxon>Mucoromycotina</taxon>
        <taxon>Mucoromycetes</taxon>
        <taxon>Mucorales</taxon>
        <taxon>Phycomycetaceae</taxon>
        <taxon>Phycomyces</taxon>
    </lineage>
</organism>
<reference evidence="13" key="1">
    <citation type="submission" date="2015-06" db="EMBL/GenBank/DDBJ databases">
        <title>Expansion of signal transduction pathways in fungi by whole-genome duplication.</title>
        <authorList>
            <consortium name="DOE Joint Genome Institute"/>
            <person name="Corrochano L.M."/>
            <person name="Kuo A."/>
            <person name="Marcet-Houben M."/>
            <person name="Polaino S."/>
            <person name="Salamov A."/>
            <person name="Villalobos J.M."/>
            <person name="Alvarez M.I."/>
            <person name="Avalos J."/>
            <person name="Benito E.P."/>
            <person name="Benoit I."/>
            <person name="Burger G."/>
            <person name="Camino L.P."/>
            <person name="Canovas D."/>
            <person name="Cerda-Olmedo E."/>
            <person name="Cheng J.-F."/>
            <person name="Dominguez A."/>
            <person name="Elias M."/>
            <person name="Eslava A.P."/>
            <person name="Glaser F."/>
            <person name="Grimwood J."/>
            <person name="Gutierrez G."/>
            <person name="Heitman J."/>
            <person name="Henrissat B."/>
            <person name="Iturriaga E.A."/>
            <person name="Lang B.F."/>
            <person name="Lavin J.L."/>
            <person name="Lee S."/>
            <person name="Li W."/>
            <person name="Lindquist E."/>
            <person name="Lopez-Garcia S."/>
            <person name="Luque E.M."/>
            <person name="Marcos A.T."/>
            <person name="Martin J."/>
            <person name="McCluskey K."/>
            <person name="Medina H.R."/>
            <person name="Miralles-Duran A."/>
            <person name="Miyazaki A."/>
            <person name="Munoz-Torres E."/>
            <person name="Oguiza J.A."/>
            <person name="Ohm R."/>
            <person name="Olmedo M."/>
            <person name="Orejas M."/>
            <person name="Ortiz-Castellanos L."/>
            <person name="Pisabarro A.G."/>
            <person name="Rodriguez-Romero J."/>
            <person name="Ruiz-Herrera J."/>
            <person name="Ruiz-Vazquez R."/>
            <person name="Sanz C."/>
            <person name="Schackwitz W."/>
            <person name="Schmutz J."/>
            <person name="Shahriari M."/>
            <person name="Shelest E."/>
            <person name="Silva-Franco F."/>
            <person name="Soanes D."/>
            <person name="Syed K."/>
            <person name="Tagua V.G."/>
            <person name="Talbot N.J."/>
            <person name="Thon M."/>
            <person name="De vries R.P."/>
            <person name="Wiebenga A."/>
            <person name="Yadav J.S."/>
            <person name="Braun E.L."/>
            <person name="Baker S."/>
            <person name="Garre V."/>
            <person name="Horwitz B."/>
            <person name="Torres-Martinez S."/>
            <person name="Idnurm A."/>
            <person name="Herrera-Estrella A."/>
            <person name="Gabaldon T."/>
            <person name="Grigoriev I.V."/>
        </authorList>
    </citation>
    <scope>NUCLEOTIDE SEQUENCE [LARGE SCALE GENOMIC DNA]</scope>
    <source>
        <strain evidence="13">NRRL 1555(-)</strain>
    </source>
</reference>
<dbReference type="FunFam" id="2.60.120.10:FF:000039">
    <property type="entry name" value="cAMP-dependent protein kinase regulatory subunit"/>
    <property type="match status" value="1"/>
</dbReference>
<dbReference type="Gene3D" id="2.60.120.10">
    <property type="entry name" value="Jelly Rolls"/>
    <property type="match status" value="2"/>
</dbReference>
<keyword evidence="3" id="KW-0597">Phosphoprotein</keyword>
<dbReference type="InterPro" id="IPR003117">
    <property type="entry name" value="cAMP_dep_PK_reg_su_I/II_a/b"/>
</dbReference>
<evidence type="ECO:0000256" key="1">
    <source>
        <dbReference type="ARBA" id="ARBA00005753"/>
    </source>
</evidence>
<dbReference type="VEuPathDB" id="FungiDB:PHYBLDRAFT_70276"/>
<evidence type="ECO:0000256" key="7">
    <source>
        <dbReference type="ARBA" id="ARBA00023149"/>
    </source>
</evidence>
<keyword evidence="12" id="KW-0418">Kinase</keyword>
<evidence type="ECO:0000259" key="11">
    <source>
        <dbReference type="PROSITE" id="PS50042"/>
    </source>
</evidence>
<gene>
    <name evidence="12" type="primary">PkaR4</name>
    <name evidence="12" type="ORF">PHYBLDRAFT_70276</name>
</gene>
<dbReference type="GO" id="GO:0034236">
    <property type="term" value="F:protein kinase A catalytic subunit binding"/>
    <property type="evidence" value="ECO:0007669"/>
    <property type="project" value="TreeGrafter"/>
</dbReference>
<feature type="binding site" evidence="9">
    <location>
        <position position="201"/>
    </location>
    <ligand>
        <name>3',5'-cyclic AMP</name>
        <dbReference type="ChEBI" id="CHEBI:58165"/>
        <label>1</label>
    </ligand>
</feature>
<dbReference type="PROSITE" id="PS50042">
    <property type="entry name" value="CNMP_BINDING_3"/>
    <property type="match status" value="2"/>
</dbReference>
<feature type="domain" description="Cyclic nucleotide-binding" evidence="11">
    <location>
        <begin position="136"/>
        <end position="251"/>
    </location>
</feature>
<dbReference type="Pfam" id="PF02197">
    <property type="entry name" value="RIIa"/>
    <property type="match status" value="1"/>
</dbReference>
<protein>
    <recommendedName>
        <fullName evidence="2 8">cAMP-dependent protein kinase regulatory subunit</fullName>
    </recommendedName>
</protein>
<dbReference type="SMART" id="SM00394">
    <property type="entry name" value="RIIa"/>
    <property type="match status" value="1"/>
</dbReference>
<feature type="binding site" evidence="9">
    <location>
        <position position="324"/>
    </location>
    <ligand>
        <name>3',5'-cyclic AMP</name>
        <dbReference type="ChEBI" id="CHEBI:58165"/>
        <label>2</label>
    </ligand>
</feature>
<dbReference type="SUPFAM" id="SSF47391">
    <property type="entry name" value="Dimerization-anchoring domain of cAMP-dependent PK regulatory subunit"/>
    <property type="match status" value="1"/>
</dbReference>
<dbReference type="Pfam" id="PF00027">
    <property type="entry name" value="cNMP_binding"/>
    <property type="match status" value="2"/>
</dbReference>
<dbReference type="FunCoup" id="A0A167JYB0">
    <property type="interactions" value="388"/>
</dbReference>
<dbReference type="GO" id="GO:0004862">
    <property type="term" value="F:cAMP-dependent protein kinase inhibitor activity"/>
    <property type="evidence" value="ECO:0007669"/>
    <property type="project" value="TreeGrafter"/>
</dbReference>
<dbReference type="GO" id="GO:0005634">
    <property type="term" value="C:nucleus"/>
    <property type="evidence" value="ECO:0007669"/>
    <property type="project" value="TreeGrafter"/>
</dbReference>
<dbReference type="InterPro" id="IPR018490">
    <property type="entry name" value="cNMP-bd_dom_sf"/>
</dbReference>
<dbReference type="PANTHER" id="PTHR11635">
    <property type="entry name" value="CAMP-DEPENDENT PROTEIN KINASE REGULATORY CHAIN"/>
    <property type="match status" value="1"/>
</dbReference>
<dbReference type="GO" id="GO:0030552">
    <property type="term" value="F:cAMP binding"/>
    <property type="evidence" value="ECO:0007669"/>
    <property type="project" value="UniProtKB-KW"/>
</dbReference>
<evidence type="ECO:0000313" key="13">
    <source>
        <dbReference type="Proteomes" id="UP000077315"/>
    </source>
</evidence>
<dbReference type="RefSeq" id="XP_018284957.1">
    <property type="nucleotide sequence ID" value="XM_018442249.1"/>
</dbReference>
<dbReference type="STRING" id="763407.A0A167JYB0"/>
<dbReference type="AlphaFoldDB" id="A0A167JYB0"/>
<evidence type="ECO:0000256" key="8">
    <source>
        <dbReference type="PIRNR" id="PIRNR000548"/>
    </source>
</evidence>
<dbReference type="GeneID" id="29003155"/>
<dbReference type="EMBL" id="KV441026">
    <property type="protein sequence ID" value="OAD66917.1"/>
    <property type="molecule type" value="Genomic_DNA"/>
</dbReference>